<evidence type="ECO:0000313" key="2">
    <source>
        <dbReference type="EMBL" id="VEE05641.1"/>
    </source>
</evidence>
<organism evidence="2 3">
    <name type="scientific">Chryseobacterium gleum</name>
    <name type="common">Flavobacterium gleum</name>
    <dbReference type="NCBI Taxonomy" id="250"/>
    <lineage>
        <taxon>Bacteria</taxon>
        <taxon>Pseudomonadati</taxon>
        <taxon>Bacteroidota</taxon>
        <taxon>Flavobacteriia</taxon>
        <taxon>Flavobacteriales</taxon>
        <taxon>Weeksellaceae</taxon>
        <taxon>Chryseobacterium group</taxon>
        <taxon>Chryseobacterium</taxon>
    </lineage>
</organism>
<dbReference type="EMBL" id="LR134289">
    <property type="protein sequence ID" value="VEE05641.1"/>
    <property type="molecule type" value="Genomic_DNA"/>
</dbReference>
<feature type="domain" description="DUF4935" evidence="1">
    <location>
        <begin position="5"/>
        <end position="171"/>
    </location>
</feature>
<dbReference type="Pfam" id="PF16289">
    <property type="entry name" value="PIN_12"/>
    <property type="match status" value="1"/>
</dbReference>
<dbReference type="Proteomes" id="UP000279227">
    <property type="component" value="Chromosome"/>
</dbReference>
<evidence type="ECO:0000313" key="3">
    <source>
        <dbReference type="Proteomes" id="UP000279227"/>
    </source>
</evidence>
<protein>
    <recommendedName>
        <fullName evidence="1">DUF4935 domain-containing protein</fullName>
    </recommendedName>
</protein>
<dbReference type="GeneID" id="93021625"/>
<name>A0A448AZI1_CHRGE</name>
<dbReference type="RefSeq" id="WP_002978690.1">
    <property type="nucleotide sequence ID" value="NZ_CP068486.1"/>
</dbReference>
<accession>A0A448AZI1</accession>
<proteinExistence type="predicted"/>
<dbReference type="STRING" id="525257.HMPREF0204_13249"/>
<sequence length="303" mass="36018">MIYLAIDTCVWLELLKIDFLNKDNYFDELLFWIENGHVIFVTTENLEREWMRNKDVKKQEILKSFKEKKREIAGMMSAVHQLDNMYEPDKVEASINNRMSRIDMLFSNKAIIAKESDEIYLEATKRNLNCSPPNHAKDSFRDTINLLTLKKHSQDHGYSKCIFTTINYKDFSEGNERYTLHSRLEQDFTEGNLEYVFFDTSIKAFSGKLFKIELRPHLPSFSQHLLEEKRKQESRLLTERKIQQRNNMDLEDDEFVSNTAQIDRIILSGKQTALDKKILDFLFEMNQSYQLYFFKKLAENELV</sequence>
<dbReference type="KEGG" id="cgle:NCTC11432_01226"/>
<reference evidence="2 3" key="1">
    <citation type="submission" date="2018-12" db="EMBL/GenBank/DDBJ databases">
        <authorList>
            <consortium name="Pathogen Informatics"/>
        </authorList>
    </citation>
    <scope>NUCLEOTIDE SEQUENCE [LARGE SCALE GENOMIC DNA]</scope>
    <source>
        <strain evidence="2 3">NCTC11432</strain>
    </source>
</reference>
<dbReference type="OrthoDB" id="8685584at2"/>
<dbReference type="InterPro" id="IPR032557">
    <property type="entry name" value="DUF4935"/>
</dbReference>
<evidence type="ECO:0000259" key="1">
    <source>
        <dbReference type="Pfam" id="PF16289"/>
    </source>
</evidence>
<gene>
    <name evidence="2" type="ORF">NCTC11432_01226</name>
</gene>
<dbReference type="AlphaFoldDB" id="A0A448AZI1"/>